<name>B1ZYD1_OPITP</name>
<keyword evidence="2" id="KW-1133">Transmembrane helix</keyword>
<keyword evidence="2" id="KW-0812">Transmembrane</keyword>
<dbReference type="HOGENOM" id="CLU_741541_0_0_0"/>
<reference evidence="3 4" key="1">
    <citation type="journal article" date="2011" name="J. Bacteriol.">
        <title>Genome sequence of the verrucomicrobium Opitutus terrae PB90-1, an abundant inhabitant of rice paddy soil ecosystems.</title>
        <authorList>
            <person name="van Passel M.W."/>
            <person name="Kant R."/>
            <person name="Palva A."/>
            <person name="Copeland A."/>
            <person name="Lucas S."/>
            <person name="Lapidus A."/>
            <person name="Glavina del Rio T."/>
            <person name="Pitluck S."/>
            <person name="Goltsman E."/>
            <person name="Clum A."/>
            <person name="Sun H."/>
            <person name="Schmutz J."/>
            <person name="Larimer F.W."/>
            <person name="Land M.L."/>
            <person name="Hauser L."/>
            <person name="Kyrpides N."/>
            <person name="Mikhailova N."/>
            <person name="Richardson P.P."/>
            <person name="Janssen P.H."/>
            <person name="de Vos W.M."/>
            <person name="Smidt H."/>
        </authorList>
    </citation>
    <scope>NUCLEOTIDE SEQUENCE [LARGE SCALE GENOMIC DNA]</scope>
    <source>
        <strain evidence="4">DSM 11246 / JCM 15787 / PB90-1</strain>
    </source>
</reference>
<dbReference type="RefSeq" id="WP_012376558.1">
    <property type="nucleotide sequence ID" value="NC_010571.1"/>
</dbReference>
<keyword evidence="4" id="KW-1185">Reference proteome</keyword>
<dbReference type="STRING" id="452637.Oter_3754"/>
<gene>
    <name evidence="3" type="ordered locus">Oter_3754</name>
</gene>
<organism evidence="3 4">
    <name type="scientific">Opitutus terrae (strain DSM 11246 / JCM 15787 / PB90-1)</name>
    <dbReference type="NCBI Taxonomy" id="452637"/>
    <lineage>
        <taxon>Bacteria</taxon>
        <taxon>Pseudomonadati</taxon>
        <taxon>Verrucomicrobiota</taxon>
        <taxon>Opitutia</taxon>
        <taxon>Opitutales</taxon>
        <taxon>Opitutaceae</taxon>
        <taxon>Opitutus</taxon>
    </lineage>
</organism>
<protein>
    <recommendedName>
        <fullName evidence="5">TonB family protein</fullName>
    </recommendedName>
</protein>
<evidence type="ECO:0000256" key="1">
    <source>
        <dbReference type="SAM" id="MobiDB-lite"/>
    </source>
</evidence>
<evidence type="ECO:0000313" key="4">
    <source>
        <dbReference type="Proteomes" id="UP000007013"/>
    </source>
</evidence>
<proteinExistence type="predicted"/>
<evidence type="ECO:0000313" key="3">
    <source>
        <dbReference type="EMBL" id="ACB77029.1"/>
    </source>
</evidence>
<accession>B1ZYD1</accession>
<sequence length="373" mass="41049">MSQTYVPPNPWDAVRRKWARWWDDPDARSVTIGLLGMLLVHLLLFLIGPHLLRHDPTGNSVLRPHSSAREFNIELAPDTFVQTPAEKPPPPMNFVEANPNAPDNVPDNTNNFAAQNQQVAQPTPTPDGKSDRPAIEGKADVQSTAIVSGQLTQPQEAMPAAAPVPEQPAATIEAPRRREVPLPGFEKTEGENESSYGSNIAKFAEGAKSVDQEVEGVEDAPLIQGATGAQPAIDPKRPRPRPQVVRQQQVRPAIFQENKFGTQNIGAIAYDAKWSNYGQYLQKMIETVQIQWERILIESRVYPVSGTHVRVVFVMNDQGAIARIANVEGTAGNQAEKACTSAITARAPYGEWTDDMKAVLGAEQELTFTFYYQ</sequence>
<feature type="compositionally biased region" description="Basic and acidic residues" evidence="1">
    <location>
        <begin position="128"/>
        <end position="139"/>
    </location>
</feature>
<dbReference type="KEGG" id="ote:Oter_3754"/>
<dbReference type="AlphaFoldDB" id="B1ZYD1"/>
<feature type="transmembrane region" description="Helical" evidence="2">
    <location>
        <begin position="30"/>
        <end position="52"/>
    </location>
</feature>
<evidence type="ECO:0000256" key="2">
    <source>
        <dbReference type="SAM" id="Phobius"/>
    </source>
</evidence>
<evidence type="ECO:0008006" key="5">
    <source>
        <dbReference type="Google" id="ProtNLM"/>
    </source>
</evidence>
<dbReference type="eggNOG" id="ENOG5033ZA6">
    <property type="taxonomic scope" value="Bacteria"/>
</dbReference>
<keyword evidence="2" id="KW-0472">Membrane</keyword>
<dbReference type="Proteomes" id="UP000007013">
    <property type="component" value="Chromosome"/>
</dbReference>
<dbReference type="EMBL" id="CP001032">
    <property type="protein sequence ID" value="ACB77029.1"/>
    <property type="molecule type" value="Genomic_DNA"/>
</dbReference>
<feature type="region of interest" description="Disordered" evidence="1">
    <location>
        <begin position="117"/>
        <end position="139"/>
    </location>
</feature>
<dbReference type="OrthoDB" id="187617at2"/>